<dbReference type="EMBL" id="FNVU01000031">
    <property type="protein sequence ID" value="SEG94804.1"/>
    <property type="molecule type" value="Genomic_DNA"/>
</dbReference>
<evidence type="ECO:0000313" key="2">
    <source>
        <dbReference type="Proteomes" id="UP000236754"/>
    </source>
</evidence>
<evidence type="ECO:0000313" key="1">
    <source>
        <dbReference type="EMBL" id="SEG94804.1"/>
    </source>
</evidence>
<proteinExistence type="predicted"/>
<accession>A0A1H6ED42</accession>
<dbReference type="RefSeq" id="WP_103890857.1">
    <property type="nucleotide sequence ID" value="NZ_FNVU01000031.1"/>
</dbReference>
<reference evidence="1 2" key="1">
    <citation type="submission" date="2016-10" db="EMBL/GenBank/DDBJ databases">
        <authorList>
            <person name="de Groot N.N."/>
        </authorList>
    </citation>
    <scope>NUCLEOTIDE SEQUENCE [LARGE SCALE GENOMIC DNA]</scope>
    <source>
        <strain evidence="1 2">CGMCC 4.2023</strain>
    </source>
</reference>
<gene>
    <name evidence="1" type="ORF">SAMN05216223_13127</name>
</gene>
<organism evidence="1 2">
    <name type="scientific">Actinacidiphila yanglinensis</name>
    <dbReference type="NCBI Taxonomy" id="310779"/>
    <lineage>
        <taxon>Bacteria</taxon>
        <taxon>Bacillati</taxon>
        <taxon>Actinomycetota</taxon>
        <taxon>Actinomycetes</taxon>
        <taxon>Kitasatosporales</taxon>
        <taxon>Streptomycetaceae</taxon>
        <taxon>Actinacidiphila</taxon>
    </lineage>
</organism>
<dbReference type="OrthoDB" id="4291350at2"/>
<dbReference type="Proteomes" id="UP000236754">
    <property type="component" value="Unassembled WGS sequence"/>
</dbReference>
<sequence length="172" mass="18042">MPSLFAQLAAGRQFTSLRALLSCSKTATTLRQGPPVEAGAAPAWIGFLCPAHVDALPAWPGTAADADGTRQTCGAFLDFRPTEQLLQSHADLWLTPLTGVDPNAFDGVWADVLQQADRVLQARLEERGDAGEDEPLLDLASVLGIACQNAAEGDLHQAAVPLAICETIAGTL</sequence>
<protein>
    <submittedName>
        <fullName evidence="1">Uncharacterized protein</fullName>
    </submittedName>
</protein>
<dbReference type="AlphaFoldDB" id="A0A1H6ED42"/>
<keyword evidence="2" id="KW-1185">Reference proteome</keyword>
<name>A0A1H6ED42_9ACTN</name>